<evidence type="ECO:0000259" key="10">
    <source>
        <dbReference type="Pfam" id="PF25954"/>
    </source>
</evidence>
<accession>A0AAP5M7U8</accession>
<dbReference type="Pfam" id="PF25954">
    <property type="entry name" value="Beta-barrel_RND_2"/>
    <property type="match status" value="1"/>
</dbReference>
<feature type="compositionally biased region" description="Basic and acidic residues" evidence="7">
    <location>
        <begin position="58"/>
        <end position="71"/>
    </location>
</feature>
<keyword evidence="12" id="KW-1185">Reference proteome</keyword>
<evidence type="ECO:0000256" key="8">
    <source>
        <dbReference type="SAM" id="Phobius"/>
    </source>
</evidence>
<feature type="coiled-coil region" evidence="6">
    <location>
        <begin position="277"/>
        <end position="342"/>
    </location>
</feature>
<dbReference type="Proteomes" id="UP000667802">
    <property type="component" value="Unassembled WGS sequence"/>
</dbReference>
<dbReference type="Gene3D" id="1.10.287.470">
    <property type="entry name" value="Helix hairpin bin"/>
    <property type="match status" value="2"/>
</dbReference>
<dbReference type="Pfam" id="PF25917">
    <property type="entry name" value="BSH_RND"/>
    <property type="match status" value="1"/>
</dbReference>
<reference evidence="12" key="1">
    <citation type="journal article" date="2021" name="Science">
        <title>Hunting the eagle killer: A cyanobacterial neurotoxin causes vacuolar myelinopathy.</title>
        <authorList>
            <person name="Breinlinger S."/>
            <person name="Phillips T.J."/>
            <person name="Haram B.N."/>
            <person name="Mares J."/>
            <person name="Martinez Yerena J.A."/>
            <person name="Hrouzek P."/>
            <person name="Sobotka R."/>
            <person name="Henderson W.M."/>
            <person name="Schmieder P."/>
            <person name="Williams S.M."/>
            <person name="Lauderdale J.D."/>
            <person name="Wilde H.D."/>
            <person name="Gerrin W."/>
            <person name="Kust A."/>
            <person name="Washington J.W."/>
            <person name="Wagner C."/>
            <person name="Geier B."/>
            <person name="Liebeke M."/>
            <person name="Enke H."/>
            <person name="Niedermeyer T.H.J."/>
            <person name="Wilde S.B."/>
        </authorList>
    </citation>
    <scope>NUCLEOTIDE SEQUENCE [LARGE SCALE GENOMIC DNA]</scope>
    <source>
        <strain evidence="12">Thurmond2011</strain>
    </source>
</reference>
<feature type="region of interest" description="Disordered" evidence="7">
    <location>
        <begin position="1"/>
        <end position="73"/>
    </location>
</feature>
<dbReference type="PANTHER" id="PTHR30386">
    <property type="entry name" value="MEMBRANE FUSION SUBUNIT OF EMRAB-TOLC MULTIDRUG EFFLUX PUMP"/>
    <property type="match status" value="1"/>
</dbReference>
<dbReference type="Gene3D" id="2.40.50.100">
    <property type="match status" value="1"/>
</dbReference>
<feature type="transmembrane region" description="Helical" evidence="8">
    <location>
        <begin position="79"/>
        <end position="101"/>
    </location>
</feature>
<feature type="coiled-coil region" evidence="6">
    <location>
        <begin position="218"/>
        <end position="245"/>
    </location>
</feature>
<comment type="similarity">
    <text evidence="2">Belongs to the membrane fusion protein (MFP) (TC 8.A.1) family.</text>
</comment>
<evidence type="ECO:0000259" key="9">
    <source>
        <dbReference type="Pfam" id="PF25917"/>
    </source>
</evidence>
<dbReference type="RefSeq" id="WP_208350073.1">
    <property type="nucleotide sequence ID" value="NZ_JAALHA020000005.1"/>
</dbReference>
<comment type="caution">
    <text evidence="11">The sequence shown here is derived from an EMBL/GenBank/DDBJ whole genome shotgun (WGS) entry which is preliminary data.</text>
</comment>
<protein>
    <submittedName>
        <fullName evidence="11">HlyD family secretion protein</fullName>
    </submittedName>
</protein>
<dbReference type="GO" id="GO:0055085">
    <property type="term" value="P:transmembrane transport"/>
    <property type="evidence" value="ECO:0007669"/>
    <property type="project" value="InterPro"/>
</dbReference>
<dbReference type="GO" id="GO:0016020">
    <property type="term" value="C:membrane"/>
    <property type="evidence" value="ECO:0007669"/>
    <property type="project" value="UniProtKB-SubCell"/>
</dbReference>
<keyword evidence="4 8" id="KW-1133">Transmembrane helix</keyword>
<dbReference type="InterPro" id="IPR050739">
    <property type="entry name" value="MFP"/>
</dbReference>
<keyword evidence="3 8" id="KW-0812">Transmembrane</keyword>
<evidence type="ECO:0000256" key="4">
    <source>
        <dbReference type="ARBA" id="ARBA00022989"/>
    </source>
</evidence>
<evidence type="ECO:0000256" key="2">
    <source>
        <dbReference type="ARBA" id="ARBA00009477"/>
    </source>
</evidence>
<dbReference type="Gene3D" id="2.40.30.170">
    <property type="match status" value="1"/>
</dbReference>
<dbReference type="EMBL" id="JAALHA020000005">
    <property type="protein sequence ID" value="MDR9895460.1"/>
    <property type="molecule type" value="Genomic_DNA"/>
</dbReference>
<evidence type="ECO:0000313" key="12">
    <source>
        <dbReference type="Proteomes" id="UP000667802"/>
    </source>
</evidence>
<keyword evidence="5 8" id="KW-0472">Membrane</keyword>
<feature type="domain" description="Multidrug resistance protein MdtA-like barrel-sandwich hybrid" evidence="9">
    <location>
        <begin position="121"/>
        <end position="377"/>
    </location>
</feature>
<keyword evidence="6" id="KW-0175">Coiled coil</keyword>
<evidence type="ECO:0000313" key="11">
    <source>
        <dbReference type="EMBL" id="MDR9895460.1"/>
    </source>
</evidence>
<proteinExistence type="inferred from homology"/>
<dbReference type="AlphaFoldDB" id="A0AAP5M7U8"/>
<dbReference type="PRINTS" id="PR01490">
    <property type="entry name" value="RTXTOXIND"/>
</dbReference>
<dbReference type="PANTHER" id="PTHR30386:SF26">
    <property type="entry name" value="TRANSPORT PROTEIN COMB"/>
    <property type="match status" value="1"/>
</dbReference>
<dbReference type="InterPro" id="IPR058625">
    <property type="entry name" value="MdtA-like_BSH"/>
</dbReference>
<evidence type="ECO:0000256" key="5">
    <source>
        <dbReference type="ARBA" id="ARBA00023136"/>
    </source>
</evidence>
<dbReference type="SUPFAM" id="SSF111369">
    <property type="entry name" value="HlyD-like secretion proteins"/>
    <property type="match status" value="3"/>
</dbReference>
<evidence type="ECO:0000256" key="6">
    <source>
        <dbReference type="SAM" id="Coils"/>
    </source>
</evidence>
<dbReference type="InterPro" id="IPR058792">
    <property type="entry name" value="Beta-barrel_RND_2"/>
</dbReference>
<organism evidence="11 12">
    <name type="scientific">Aetokthonos hydrillicola Thurmond2011</name>
    <dbReference type="NCBI Taxonomy" id="2712845"/>
    <lineage>
        <taxon>Bacteria</taxon>
        <taxon>Bacillati</taxon>
        <taxon>Cyanobacteriota</taxon>
        <taxon>Cyanophyceae</taxon>
        <taxon>Nostocales</taxon>
        <taxon>Hapalosiphonaceae</taxon>
        <taxon>Aetokthonos</taxon>
    </lineage>
</organism>
<feature type="domain" description="CusB-like beta-barrel" evidence="10">
    <location>
        <begin position="382"/>
        <end position="423"/>
    </location>
</feature>
<evidence type="ECO:0000256" key="1">
    <source>
        <dbReference type="ARBA" id="ARBA00004167"/>
    </source>
</evidence>
<evidence type="ECO:0000256" key="7">
    <source>
        <dbReference type="SAM" id="MobiDB-lite"/>
    </source>
</evidence>
<sequence length="478" mass="51626">MKPSNNLNELNGKGSAVQQRELDINNYTNKRPIPGASETLVRVEPLKTPEVEPEQETEEPKPEQRQEEPKKKPNKRKRLFLLAGGAVAAIAASIFGVHWWMYASTHQSTDDAYVTNDVHPVSSRINGTVSEVLVNDNQHVQAGQLLVRLDPRDYQVQLQQTQAALEAAQRQANAAQSNVNYAAGNALGNTQQAQGNVGSAKAAISTAIASVKASQAAVSSAQASVNQAQADLVRAQSDYNRYKTLYAQGVVPRQQLETAQNTYYVDVAKKNSAIQGVYQAQANLAQARENVTKAQAELAAYQGALRQAQATGEQTKVNQAQYQAALAQVDQSRANLNNASLQLSYTNIVAPSTGRVGNKSAQVGQRVQPGTPLMSITQDNPWVVANFKETQLAKMRIGQPVEVHIDAIPNHTFLGRVDSFSPGSGATFALLPSDNATGNFTKIVQRVPVKIVLDPKSVRGYESRIVPGLSVETSVTVK</sequence>
<gene>
    <name evidence="11" type="ORF">G7B40_012905</name>
</gene>
<evidence type="ECO:0000256" key="3">
    <source>
        <dbReference type="ARBA" id="ARBA00022692"/>
    </source>
</evidence>
<comment type="subcellular location">
    <subcellularLocation>
        <location evidence="1">Membrane</location>
        <topology evidence="1">Single-pass membrane protein</topology>
    </subcellularLocation>
</comment>
<name>A0AAP5M7U8_9CYAN</name>